<organism evidence="2 3">
    <name type="scientific">Pseudoflavonifractor capillosus ATCC 29799</name>
    <dbReference type="NCBI Taxonomy" id="411467"/>
    <lineage>
        <taxon>Bacteria</taxon>
        <taxon>Bacillati</taxon>
        <taxon>Bacillota</taxon>
        <taxon>Clostridia</taxon>
        <taxon>Eubacteriales</taxon>
        <taxon>Oscillospiraceae</taxon>
        <taxon>Pseudoflavonifractor</taxon>
    </lineage>
</organism>
<evidence type="ECO:0000313" key="3">
    <source>
        <dbReference type="Proteomes" id="UP000003639"/>
    </source>
</evidence>
<dbReference type="Proteomes" id="UP000003639">
    <property type="component" value="Unassembled WGS sequence"/>
</dbReference>
<name>A6NUB9_9FIRM</name>
<protein>
    <submittedName>
        <fullName evidence="2">Uncharacterized protein</fullName>
    </submittedName>
</protein>
<dbReference type="AlphaFoldDB" id="A6NUB9"/>
<reference evidence="2 3" key="2">
    <citation type="submission" date="2007-06" db="EMBL/GenBank/DDBJ databases">
        <title>Draft genome sequence of Pseudoflavonifractor capillosus ATCC 29799.</title>
        <authorList>
            <person name="Sudarsanam P."/>
            <person name="Ley R."/>
            <person name="Guruge J."/>
            <person name="Turnbaugh P.J."/>
            <person name="Mahowald M."/>
            <person name="Liep D."/>
            <person name="Gordon J."/>
        </authorList>
    </citation>
    <scope>NUCLEOTIDE SEQUENCE [LARGE SCALE GENOMIC DNA]</scope>
    <source>
        <strain evidence="2 3">ATCC 29799</strain>
    </source>
</reference>
<gene>
    <name evidence="2" type="ORF">BACCAP_01800</name>
</gene>
<dbReference type="EMBL" id="AAXG02000011">
    <property type="protein sequence ID" value="EDN00465.1"/>
    <property type="molecule type" value="Genomic_DNA"/>
</dbReference>
<evidence type="ECO:0000256" key="1">
    <source>
        <dbReference type="SAM" id="MobiDB-lite"/>
    </source>
</evidence>
<accession>A6NUB9</accession>
<sequence>MEHCEHPCGVQQRYTQAEPDRQAEQDGQESEPHPQKQEQHCRDLLVQFAG</sequence>
<feature type="compositionally biased region" description="Basic and acidic residues" evidence="1">
    <location>
        <begin position="18"/>
        <end position="42"/>
    </location>
</feature>
<keyword evidence="3" id="KW-1185">Reference proteome</keyword>
<feature type="region of interest" description="Disordered" evidence="1">
    <location>
        <begin position="1"/>
        <end position="42"/>
    </location>
</feature>
<reference evidence="2 3" key="1">
    <citation type="submission" date="2007-04" db="EMBL/GenBank/DDBJ databases">
        <authorList>
            <person name="Fulton L."/>
            <person name="Clifton S."/>
            <person name="Fulton B."/>
            <person name="Xu J."/>
            <person name="Minx P."/>
            <person name="Pepin K.H."/>
            <person name="Johnson M."/>
            <person name="Thiruvilangam P."/>
            <person name="Bhonagiri V."/>
            <person name="Nash W.E."/>
            <person name="Mardis E.R."/>
            <person name="Wilson R.K."/>
        </authorList>
    </citation>
    <scope>NUCLEOTIDE SEQUENCE [LARGE SCALE GENOMIC DNA]</scope>
    <source>
        <strain evidence="2 3">ATCC 29799</strain>
    </source>
</reference>
<comment type="caution">
    <text evidence="2">The sequence shown here is derived from an EMBL/GenBank/DDBJ whole genome shotgun (WGS) entry which is preliminary data.</text>
</comment>
<proteinExistence type="predicted"/>
<evidence type="ECO:0000313" key="2">
    <source>
        <dbReference type="EMBL" id="EDN00465.1"/>
    </source>
</evidence>